<feature type="transmembrane region" description="Helical" evidence="1">
    <location>
        <begin position="134"/>
        <end position="153"/>
    </location>
</feature>
<evidence type="ECO:0000256" key="1">
    <source>
        <dbReference type="SAM" id="Phobius"/>
    </source>
</evidence>
<dbReference type="Pfam" id="PF02080">
    <property type="entry name" value="TrkA_C"/>
    <property type="match status" value="1"/>
</dbReference>
<gene>
    <name evidence="3" type="ORF">LX77_01785</name>
</gene>
<keyword evidence="1" id="KW-1133">Transmembrane helix</keyword>
<dbReference type="InterPro" id="IPR006037">
    <property type="entry name" value="RCK_C"/>
</dbReference>
<reference evidence="3 4" key="1">
    <citation type="submission" date="2018-06" db="EMBL/GenBank/DDBJ databases">
        <title>Genomic Encyclopedia of Archaeal and Bacterial Type Strains, Phase II (KMG-II): from individual species to whole genera.</title>
        <authorList>
            <person name="Goeker M."/>
        </authorList>
    </citation>
    <scope>NUCLEOTIDE SEQUENCE [LARGE SCALE GENOMIC DNA]</scope>
    <source>
        <strain evidence="3 4">DSM 12408</strain>
    </source>
</reference>
<protein>
    <submittedName>
        <fullName evidence="3">TrkA family protein</fullName>
    </submittedName>
</protein>
<sequence>MDDSHPYLKRKQLSFELNVVKRLIIFTFFKVTFSIVNDMIAAITLFLVVSISALITKIATIALVHTGLSTDSAKFQSRSAYTGVGFSTTESEKIMNHPVRRRIIFHLMLVGNAGIVTVMSSLILTFVLPETLASKLYGLLIVVFGMSFVWWAIKSKWVDKALSALINRMLKRYTDLHIQDFAAVLHLKDDFKISEKLIDDEDWMANKTLKDLNLMHEGLTILGIDRHGDDYLGSPAGNAMILPDDVITVYGKSEVIKSVFGRKRDFKATLEHEAFVKMEEERLEDQEQRKKEL</sequence>
<evidence type="ECO:0000313" key="4">
    <source>
        <dbReference type="Proteomes" id="UP000248987"/>
    </source>
</evidence>
<dbReference type="AlphaFoldDB" id="A0A327S6Z1"/>
<dbReference type="GO" id="GO:0008324">
    <property type="term" value="F:monoatomic cation transmembrane transporter activity"/>
    <property type="evidence" value="ECO:0007669"/>
    <property type="project" value="InterPro"/>
</dbReference>
<name>A0A327S6Z1_9FLAO</name>
<keyword evidence="4" id="KW-1185">Reference proteome</keyword>
<dbReference type="PROSITE" id="PS51202">
    <property type="entry name" value="RCK_C"/>
    <property type="match status" value="1"/>
</dbReference>
<evidence type="ECO:0000259" key="2">
    <source>
        <dbReference type="PROSITE" id="PS51202"/>
    </source>
</evidence>
<comment type="caution">
    <text evidence="3">The sequence shown here is derived from an EMBL/GenBank/DDBJ whole genome shotgun (WGS) entry which is preliminary data.</text>
</comment>
<dbReference type="InterPro" id="IPR036721">
    <property type="entry name" value="RCK_C_sf"/>
</dbReference>
<feature type="domain" description="RCK C-terminal" evidence="2">
    <location>
        <begin position="180"/>
        <end position="265"/>
    </location>
</feature>
<keyword evidence="1" id="KW-0812">Transmembrane</keyword>
<feature type="transmembrane region" description="Helical" evidence="1">
    <location>
        <begin position="103"/>
        <end position="128"/>
    </location>
</feature>
<dbReference type="Proteomes" id="UP000248987">
    <property type="component" value="Unassembled WGS sequence"/>
</dbReference>
<feature type="transmembrane region" description="Helical" evidence="1">
    <location>
        <begin position="42"/>
        <end position="68"/>
    </location>
</feature>
<proteinExistence type="predicted"/>
<keyword evidence="1" id="KW-0472">Membrane</keyword>
<evidence type="ECO:0000313" key="3">
    <source>
        <dbReference type="EMBL" id="RAJ24789.1"/>
    </source>
</evidence>
<dbReference type="GO" id="GO:0006813">
    <property type="term" value="P:potassium ion transport"/>
    <property type="evidence" value="ECO:0007669"/>
    <property type="project" value="InterPro"/>
</dbReference>
<dbReference type="SUPFAM" id="SSF116726">
    <property type="entry name" value="TrkA C-terminal domain-like"/>
    <property type="match status" value="1"/>
</dbReference>
<dbReference type="EMBL" id="QLLQ01000005">
    <property type="protein sequence ID" value="RAJ24789.1"/>
    <property type="molecule type" value="Genomic_DNA"/>
</dbReference>
<dbReference type="Gene3D" id="3.30.70.1450">
    <property type="entry name" value="Regulator of K+ conductance, C-terminal domain"/>
    <property type="match status" value="1"/>
</dbReference>
<accession>A0A327S6Z1</accession>
<organism evidence="3 4">
    <name type="scientific">Gelidibacter algens</name>
    <dbReference type="NCBI Taxonomy" id="49280"/>
    <lineage>
        <taxon>Bacteria</taxon>
        <taxon>Pseudomonadati</taxon>
        <taxon>Bacteroidota</taxon>
        <taxon>Flavobacteriia</taxon>
        <taxon>Flavobacteriales</taxon>
        <taxon>Flavobacteriaceae</taxon>
        <taxon>Gelidibacter</taxon>
    </lineage>
</organism>